<dbReference type="AlphaFoldDB" id="A0A8T0V2E6"/>
<keyword evidence="2" id="KW-1185">Reference proteome</keyword>
<comment type="caution">
    <text evidence="1">The sequence shown here is derived from an EMBL/GenBank/DDBJ whole genome shotgun (WGS) entry which is preliminary data.</text>
</comment>
<sequence length="110" mass="12776">MVGDEAVWGEELREFAIYCQDSLGCRKKIVCHMCVFDQHNYFGKLHAPSNMLVHCSSKHTIGYKCPKSGCMVRVATPRELPLHIHFYHELPTGWWEMTPYNEKMNVMKGD</sequence>
<accession>A0A8T0V2E6</accession>
<dbReference type="EMBL" id="CM029041">
    <property type="protein sequence ID" value="KAG2627666.1"/>
    <property type="molecule type" value="Genomic_DNA"/>
</dbReference>
<evidence type="ECO:0000313" key="1">
    <source>
        <dbReference type="EMBL" id="KAG2627666.1"/>
    </source>
</evidence>
<organism evidence="1 2">
    <name type="scientific">Panicum virgatum</name>
    <name type="common">Blackwell switchgrass</name>
    <dbReference type="NCBI Taxonomy" id="38727"/>
    <lineage>
        <taxon>Eukaryota</taxon>
        <taxon>Viridiplantae</taxon>
        <taxon>Streptophyta</taxon>
        <taxon>Embryophyta</taxon>
        <taxon>Tracheophyta</taxon>
        <taxon>Spermatophyta</taxon>
        <taxon>Magnoliopsida</taxon>
        <taxon>Liliopsida</taxon>
        <taxon>Poales</taxon>
        <taxon>Poaceae</taxon>
        <taxon>PACMAD clade</taxon>
        <taxon>Panicoideae</taxon>
        <taxon>Panicodae</taxon>
        <taxon>Paniceae</taxon>
        <taxon>Panicinae</taxon>
        <taxon>Panicum</taxon>
        <taxon>Panicum sect. Hiantes</taxon>
    </lineage>
</organism>
<proteinExistence type="predicted"/>
<protein>
    <submittedName>
        <fullName evidence="1">Uncharacterized protein</fullName>
    </submittedName>
</protein>
<evidence type="ECO:0000313" key="2">
    <source>
        <dbReference type="Proteomes" id="UP000823388"/>
    </source>
</evidence>
<name>A0A8T0V2E6_PANVG</name>
<gene>
    <name evidence="1" type="ORF">PVAP13_3KG261100</name>
</gene>
<reference evidence="1" key="1">
    <citation type="submission" date="2020-05" db="EMBL/GenBank/DDBJ databases">
        <title>WGS assembly of Panicum virgatum.</title>
        <authorList>
            <person name="Lovell J.T."/>
            <person name="Jenkins J."/>
            <person name="Shu S."/>
            <person name="Juenger T.E."/>
            <person name="Schmutz J."/>
        </authorList>
    </citation>
    <scope>NUCLEOTIDE SEQUENCE</scope>
    <source>
        <strain evidence="1">AP13</strain>
    </source>
</reference>
<dbReference type="Proteomes" id="UP000823388">
    <property type="component" value="Chromosome 3K"/>
</dbReference>